<evidence type="ECO:0000256" key="1">
    <source>
        <dbReference type="SAM" id="Phobius"/>
    </source>
</evidence>
<dbReference type="OrthoDB" id="2681808at2759"/>
<reference evidence="3 4" key="1">
    <citation type="journal article" date="2019" name="Nat. Ecol. Evol.">
        <title>Megaphylogeny resolves global patterns of mushroom evolution.</title>
        <authorList>
            <person name="Varga T."/>
            <person name="Krizsan K."/>
            <person name="Foldi C."/>
            <person name="Dima B."/>
            <person name="Sanchez-Garcia M."/>
            <person name="Sanchez-Ramirez S."/>
            <person name="Szollosi G.J."/>
            <person name="Szarkandi J.G."/>
            <person name="Papp V."/>
            <person name="Albert L."/>
            <person name="Andreopoulos W."/>
            <person name="Angelini C."/>
            <person name="Antonin V."/>
            <person name="Barry K.W."/>
            <person name="Bougher N.L."/>
            <person name="Buchanan P."/>
            <person name="Buyck B."/>
            <person name="Bense V."/>
            <person name="Catcheside P."/>
            <person name="Chovatia M."/>
            <person name="Cooper J."/>
            <person name="Damon W."/>
            <person name="Desjardin D."/>
            <person name="Finy P."/>
            <person name="Geml J."/>
            <person name="Haridas S."/>
            <person name="Hughes K."/>
            <person name="Justo A."/>
            <person name="Karasinski D."/>
            <person name="Kautmanova I."/>
            <person name="Kiss B."/>
            <person name="Kocsube S."/>
            <person name="Kotiranta H."/>
            <person name="LaButti K.M."/>
            <person name="Lechner B.E."/>
            <person name="Liimatainen K."/>
            <person name="Lipzen A."/>
            <person name="Lukacs Z."/>
            <person name="Mihaltcheva S."/>
            <person name="Morgado L.N."/>
            <person name="Niskanen T."/>
            <person name="Noordeloos M.E."/>
            <person name="Ohm R.A."/>
            <person name="Ortiz-Santana B."/>
            <person name="Ovrebo C."/>
            <person name="Racz N."/>
            <person name="Riley R."/>
            <person name="Savchenko A."/>
            <person name="Shiryaev A."/>
            <person name="Soop K."/>
            <person name="Spirin V."/>
            <person name="Szebenyi C."/>
            <person name="Tomsovsky M."/>
            <person name="Tulloss R.E."/>
            <person name="Uehling J."/>
            <person name="Grigoriev I.V."/>
            <person name="Vagvolgyi C."/>
            <person name="Papp T."/>
            <person name="Martin F.M."/>
            <person name="Miettinen O."/>
            <person name="Hibbett D.S."/>
            <person name="Nagy L.G."/>
        </authorList>
    </citation>
    <scope>NUCLEOTIDE SEQUENCE [LARGE SCALE GENOMIC DNA]</scope>
    <source>
        <strain evidence="3 4">FP101781</strain>
    </source>
</reference>
<feature type="transmembrane region" description="Helical" evidence="1">
    <location>
        <begin position="6"/>
        <end position="27"/>
    </location>
</feature>
<name>A0A4Y7TRQ6_COPMI</name>
<evidence type="ECO:0000313" key="4">
    <source>
        <dbReference type="Proteomes" id="UP000298030"/>
    </source>
</evidence>
<keyword evidence="4" id="KW-1185">Reference proteome</keyword>
<protein>
    <recommendedName>
        <fullName evidence="2">DUF6534 domain-containing protein</fullName>
    </recommendedName>
</protein>
<feature type="transmembrane region" description="Helical" evidence="1">
    <location>
        <begin position="159"/>
        <end position="179"/>
    </location>
</feature>
<keyword evidence="1" id="KW-0812">Transmembrane</keyword>
<gene>
    <name evidence="3" type="ORF">FA13DRAFT_1787187</name>
</gene>
<dbReference type="PANTHER" id="PTHR40465">
    <property type="entry name" value="CHROMOSOME 1, WHOLE GENOME SHOTGUN SEQUENCE"/>
    <property type="match status" value="1"/>
</dbReference>
<dbReference type="EMBL" id="QPFP01000005">
    <property type="protein sequence ID" value="TEB36867.1"/>
    <property type="molecule type" value="Genomic_DNA"/>
</dbReference>
<evidence type="ECO:0000259" key="2">
    <source>
        <dbReference type="Pfam" id="PF20152"/>
    </source>
</evidence>
<evidence type="ECO:0000313" key="3">
    <source>
        <dbReference type="EMBL" id="TEB36867.1"/>
    </source>
</evidence>
<dbReference type="Proteomes" id="UP000298030">
    <property type="component" value="Unassembled WGS sequence"/>
</dbReference>
<feature type="transmembrane region" description="Helical" evidence="1">
    <location>
        <begin position="116"/>
        <end position="139"/>
    </location>
</feature>
<proteinExistence type="predicted"/>
<sequence length="267" mass="29399">MSGPALFGALFGYYFMGLYTLQLYRHISASLCLKERPSVHVVVVLTTLLEFLQLICVTHIIIDILIQHPGDPSVFQRLSLSSASLPALNGLVAFLVQSFRLRRIHSFVKQACGSTYVCPLTFLLCLCQCGAALGITAMLLEWKASSAFDRSRRILNSVILKAVESGSITVLFTIPYLVVYVKYHQSTLGTAFEFIVGRLYANVLLATLNAREKVRQLEFDGDLSTRRHLPWIMDGEALSLGPSSEEGDVDGDARTVMGSVRPVGNPV</sequence>
<organism evidence="3 4">
    <name type="scientific">Coprinellus micaceus</name>
    <name type="common">Glistening ink-cap mushroom</name>
    <name type="synonym">Coprinus micaceus</name>
    <dbReference type="NCBI Taxonomy" id="71717"/>
    <lineage>
        <taxon>Eukaryota</taxon>
        <taxon>Fungi</taxon>
        <taxon>Dikarya</taxon>
        <taxon>Basidiomycota</taxon>
        <taxon>Agaricomycotina</taxon>
        <taxon>Agaricomycetes</taxon>
        <taxon>Agaricomycetidae</taxon>
        <taxon>Agaricales</taxon>
        <taxon>Agaricineae</taxon>
        <taxon>Psathyrellaceae</taxon>
        <taxon>Coprinellus</taxon>
    </lineage>
</organism>
<dbReference type="InterPro" id="IPR045339">
    <property type="entry name" value="DUF6534"/>
</dbReference>
<feature type="domain" description="DUF6534" evidence="2">
    <location>
        <begin position="134"/>
        <end position="212"/>
    </location>
</feature>
<feature type="transmembrane region" description="Helical" evidence="1">
    <location>
        <begin position="74"/>
        <end position="96"/>
    </location>
</feature>
<keyword evidence="1" id="KW-1133">Transmembrane helix</keyword>
<feature type="transmembrane region" description="Helical" evidence="1">
    <location>
        <begin position="39"/>
        <end position="62"/>
    </location>
</feature>
<dbReference type="AlphaFoldDB" id="A0A4Y7TRQ6"/>
<dbReference type="PANTHER" id="PTHR40465:SF1">
    <property type="entry name" value="DUF6534 DOMAIN-CONTAINING PROTEIN"/>
    <property type="match status" value="1"/>
</dbReference>
<accession>A0A4Y7TRQ6</accession>
<keyword evidence="1" id="KW-0472">Membrane</keyword>
<dbReference type="Pfam" id="PF20152">
    <property type="entry name" value="DUF6534"/>
    <property type="match status" value="1"/>
</dbReference>
<comment type="caution">
    <text evidence="3">The sequence shown here is derived from an EMBL/GenBank/DDBJ whole genome shotgun (WGS) entry which is preliminary data.</text>
</comment>